<dbReference type="EMBL" id="JBDKWZ010000002">
    <property type="protein sequence ID" value="MEN7547188.1"/>
    <property type="molecule type" value="Genomic_DNA"/>
</dbReference>
<keyword evidence="1" id="KW-0812">Transmembrane</keyword>
<evidence type="ECO:0000256" key="1">
    <source>
        <dbReference type="SAM" id="Phobius"/>
    </source>
</evidence>
<gene>
    <name evidence="2" type="ORF">AAG747_04670</name>
</gene>
<reference evidence="2 3" key="1">
    <citation type="submission" date="2024-04" db="EMBL/GenBank/DDBJ databases">
        <title>Novel genus in family Flammeovirgaceae.</title>
        <authorList>
            <person name="Nguyen T.H."/>
            <person name="Vuong T.Q."/>
            <person name="Le H."/>
            <person name="Kim S.-G."/>
        </authorList>
    </citation>
    <scope>NUCLEOTIDE SEQUENCE [LARGE SCALE GENOMIC DNA]</scope>
    <source>
        <strain evidence="2 3">JCM 23209</strain>
    </source>
</reference>
<evidence type="ECO:0008006" key="4">
    <source>
        <dbReference type="Google" id="ProtNLM"/>
    </source>
</evidence>
<name>A0AAW9S767_9BACT</name>
<dbReference type="AlphaFoldDB" id="A0AAW9S767"/>
<dbReference type="RefSeq" id="WP_346819973.1">
    <property type="nucleotide sequence ID" value="NZ_JBDKWZ010000002.1"/>
</dbReference>
<comment type="caution">
    <text evidence="2">The sequence shown here is derived from an EMBL/GenBank/DDBJ whole genome shotgun (WGS) entry which is preliminary data.</text>
</comment>
<keyword evidence="1" id="KW-1133">Transmembrane helix</keyword>
<evidence type="ECO:0000313" key="2">
    <source>
        <dbReference type="EMBL" id="MEN7547188.1"/>
    </source>
</evidence>
<organism evidence="2 3">
    <name type="scientific">Rapidithrix thailandica</name>
    <dbReference type="NCBI Taxonomy" id="413964"/>
    <lineage>
        <taxon>Bacteria</taxon>
        <taxon>Pseudomonadati</taxon>
        <taxon>Bacteroidota</taxon>
        <taxon>Cytophagia</taxon>
        <taxon>Cytophagales</taxon>
        <taxon>Flammeovirgaceae</taxon>
        <taxon>Rapidithrix</taxon>
    </lineage>
</organism>
<accession>A0AAW9S767</accession>
<sequence length="168" mass="19652">MTSISIYQRESTQALNFREKIVEGLKVWMVIKPLQFLFRRSMENHTIELQNSQKGTVGYDIYQLLKKHDLKVIPKFENHDLKHLILGYGMSSIDEIRMQMYLLGNGNYSIFCLLFAASGILFPKAWSSFYQDYRKGKSAPSILDLSIHDCKVKKTKELKNTYNKVYLK</sequence>
<protein>
    <recommendedName>
        <fullName evidence="4">Ubiquinone biosynthesis protein COQ4</fullName>
    </recommendedName>
</protein>
<keyword evidence="3" id="KW-1185">Reference proteome</keyword>
<evidence type="ECO:0000313" key="3">
    <source>
        <dbReference type="Proteomes" id="UP001403385"/>
    </source>
</evidence>
<feature type="transmembrane region" description="Helical" evidence="1">
    <location>
        <begin position="100"/>
        <end position="122"/>
    </location>
</feature>
<proteinExistence type="predicted"/>
<dbReference type="Proteomes" id="UP001403385">
    <property type="component" value="Unassembled WGS sequence"/>
</dbReference>
<keyword evidence="1" id="KW-0472">Membrane</keyword>